<proteinExistence type="predicted"/>
<dbReference type="PANTHER" id="PTHR30273:SF2">
    <property type="entry name" value="PROTEIN FECR"/>
    <property type="match status" value="1"/>
</dbReference>
<evidence type="ECO:0000256" key="1">
    <source>
        <dbReference type="SAM" id="Phobius"/>
    </source>
</evidence>
<keyword evidence="6" id="KW-1185">Reference proteome</keyword>
<dbReference type="Gene3D" id="2.60.120.1440">
    <property type="match status" value="1"/>
</dbReference>
<sequence length="321" mass="34903">MTERKTPAQAAAGWYLFLREDPNDEDLKRRFTEWLASDPAHVRAWEDMNVTASVMAAVPRSLHTPASTSVTPVRRRDARRVARRLLPGCALALAAACAAFAFVPPDMLVRLSADHYAPVAQTRDIRLADGSEIVLAPRAAVSLTINGSERRVRLLQGEALFDVRHDPTRPFRVTAGTVTATDVGTVFDVRMDGDATTVAVREGEVHVASTRSGIVERNLHAGEWEQVAGGTATAGTAPAATIGAWRDGTLIARDQTVAALIDALRPWMATRIVLADRELAKKRVTGTYDLRQPEASLRLIVEAYGGHVSSLSSWIDIVRAR</sequence>
<accession>A0A7W4IMM2</accession>
<keyword evidence="1" id="KW-0812">Transmembrane</keyword>
<dbReference type="InterPro" id="IPR032623">
    <property type="entry name" value="FecR_N"/>
</dbReference>
<protein>
    <submittedName>
        <fullName evidence="4">DUF4880 domain-containing protein</fullName>
    </submittedName>
</protein>
<dbReference type="RefSeq" id="WP_182974672.1">
    <property type="nucleotide sequence ID" value="NZ_JABEQN010000018.1"/>
</dbReference>
<gene>
    <name evidence="5" type="ORF">HLH25_14125</name>
    <name evidence="4" type="ORF">HLH26_14210</name>
</gene>
<reference evidence="6 7" key="1">
    <citation type="submission" date="2020-04" db="EMBL/GenBank/DDBJ databases">
        <title>Description of novel Gluconacetobacter.</title>
        <authorList>
            <person name="Sombolestani A."/>
        </authorList>
    </citation>
    <scope>NUCLEOTIDE SEQUENCE [LARGE SCALE GENOMIC DNA]</scope>
    <source>
        <strain evidence="5 6">LMG 1728</strain>
        <strain evidence="4 7">LMG 1731</strain>
    </source>
</reference>
<evidence type="ECO:0000313" key="6">
    <source>
        <dbReference type="Proteomes" id="UP000540490"/>
    </source>
</evidence>
<evidence type="ECO:0000313" key="5">
    <source>
        <dbReference type="EMBL" id="MBB2194750.1"/>
    </source>
</evidence>
<evidence type="ECO:0000313" key="7">
    <source>
        <dbReference type="Proteomes" id="UP000561077"/>
    </source>
</evidence>
<name>A0A7W4IMM2_9PROT</name>
<dbReference type="EMBL" id="JABEQN010000018">
    <property type="protein sequence ID" value="MBB2194750.1"/>
    <property type="molecule type" value="Genomic_DNA"/>
</dbReference>
<evidence type="ECO:0000313" key="4">
    <source>
        <dbReference type="EMBL" id="MBB2165666.1"/>
    </source>
</evidence>
<dbReference type="Proteomes" id="UP000561077">
    <property type="component" value="Unassembled WGS sequence"/>
</dbReference>
<dbReference type="Pfam" id="PF16220">
    <property type="entry name" value="DUF4880"/>
    <property type="match status" value="1"/>
</dbReference>
<keyword evidence="1" id="KW-0472">Membrane</keyword>
<dbReference type="EMBL" id="JABEQO010000018">
    <property type="protein sequence ID" value="MBB2165666.1"/>
    <property type="molecule type" value="Genomic_DNA"/>
</dbReference>
<dbReference type="GO" id="GO:0016989">
    <property type="term" value="F:sigma factor antagonist activity"/>
    <property type="evidence" value="ECO:0007669"/>
    <property type="project" value="TreeGrafter"/>
</dbReference>
<dbReference type="Proteomes" id="UP000540490">
    <property type="component" value="Unassembled WGS sequence"/>
</dbReference>
<keyword evidence="1" id="KW-1133">Transmembrane helix</keyword>
<dbReference type="InterPro" id="IPR006860">
    <property type="entry name" value="FecR"/>
</dbReference>
<comment type="caution">
    <text evidence="4">The sequence shown here is derived from an EMBL/GenBank/DDBJ whole genome shotgun (WGS) entry which is preliminary data.</text>
</comment>
<dbReference type="PANTHER" id="PTHR30273">
    <property type="entry name" value="PERIPLASMIC SIGNAL SENSOR AND SIGMA FACTOR ACTIVATOR FECR-RELATED"/>
    <property type="match status" value="1"/>
</dbReference>
<feature type="transmembrane region" description="Helical" evidence="1">
    <location>
        <begin position="85"/>
        <end position="103"/>
    </location>
</feature>
<feature type="domain" description="FecR protein" evidence="2">
    <location>
        <begin position="120"/>
        <end position="205"/>
    </location>
</feature>
<organism evidence="4 7">
    <name type="scientific">Gluconacetobacter dulcium</name>
    <dbReference type="NCBI Taxonomy" id="2729096"/>
    <lineage>
        <taxon>Bacteria</taxon>
        <taxon>Pseudomonadati</taxon>
        <taxon>Pseudomonadota</taxon>
        <taxon>Alphaproteobacteria</taxon>
        <taxon>Acetobacterales</taxon>
        <taxon>Acetobacteraceae</taxon>
        <taxon>Gluconacetobacter</taxon>
    </lineage>
</organism>
<dbReference type="AlphaFoldDB" id="A0A7W4IMM2"/>
<dbReference type="PIRSF" id="PIRSF018266">
    <property type="entry name" value="FecR"/>
    <property type="match status" value="1"/>
</dbReference>
<evidence type="ECO:0000259" key="3">
    <source>
        <dbReference type="Pfam" id="PF16220"/>
    </source>
</evidence>
<dbReference type="Pfam" id="PF04773">
    <property type="entry name" value="FecR"/>
    <property type="match status" value="1"/>
</dbReference>
<feature type="domain" description="FecR N-terminal" evidence="3">
    <location>
        <begin position="9"/>
        <end position="48"/>
    </location>
</feature>
<evidence type="ECO:0000259" key="2">
    <source>
        <dbReference type="Pfam" id="PF04773"/>
    </source>
</evidence>
<dbReference type="InterPro" id="IPR012373">
    <property type="entry name" value="Ferrdict_sens_TM"/>
</dbReference>